<dbReference type="AlphaFoldDB" id="A0A388KSG7"/>
<dbReference type="Gramene" id="GBG72986">
    <property type="protein sequence ID" value="GBG72986"/>
    <property type="gene ID" value="CBR_g12704"/>
</dbReference>
<protein>
    <recommendedName>
        <fullName evidence="9">BING4 C-terminal domain-containing protein</fullName>
    </recommendedName>
</protein>
<feature type="region of interest" description="Disordered" evidence="8">
    <location>
        <begin position="521"/>
        <end position="615"/>
    </location>
</feature>
<evidence type="ECO:0000256" key="2">
    <source>
        <dbReference type="ARBA" id="ARBA00022552"/>
    </source>
</evidence>
<feature type="compositionally biased region" description="Basic and acidic residues" evidence="8">
    <location>
        <begin position="581"/>
        <end position="597"/>
    </location>
</feature>
<dbReference type="EMBL" id="BFEA01000175">
    <property type="protein sequence ID" value="GBG72986.1"/>
    <property type="molecule type" value="Genomic_DNA"/>
</dbReference>
<dbReference type="OrthoDB" id="10251154at2759"/>
<keyword evidence="11" id="KW-1185">Reference proteome</keyword>
<dbReference type="PROSITE" id="PS00678">
    <property type="entry name" value="WD_REPEATS_1"/>
    <property type="match status" value="1"/>
</dbReference>
<evidence type="ECO:0000256" key="3">
    <source>
        <dbReference type="ARBA" id="ARBA00022574"/>
    </source>
</evidence>
<keyword evidence="4" id="KW-0677">Repeat</keyword>
<keyword evidence="7" id="KW-0175">Coiled coil</keyword>
<dbReference type="GO" id="GO:0000462">
    <property type="term" value="P:maturation of SSU-rRNA from tricistronic rRNA transcript (SSU-rRNA, 5.8S rRNA, LSU-rRNA)"/>
    <property type="evidence" value="ECO:0007669"/>
    <property type="project" value="TreeGrafter"/>
</dbReference>
<gene>
    <name evidence="10" type="ORF">CBR_g12704</name>
</gene>
<dbReference type="PROSITE" id="PS50082">
    <property type="entry name" value="WD_REPEATS_2"/>
    <property type="match status" value="1"/>
</dbReference>
<dbReference type="PANTHER" id="PTHR14085:SF3">
    <property type="entry name" value="WD REPEAT-CONTAINING PROTEIN 46"/>
    <property type="match status" value="1"/>
</dbReference>
<feature type="compositionally biased region" description="Basic and acidic residues" evidence="8">
    <location>
        <begin position="8"/>
        <end position="28"/>
    </location>
</feature>
<keyword evidence="3 6" id="KW-0853">WD repeat</keyword>
<evidence type="ECO:0000313" key="11">
    <source>
        <dbReference type="Proteomes" id="UP000265515"/>
    </source>
</evidence>
<evidence type="ECO:0000259" key="9">
    <source>
        <dbReference type="SMART" id="SM01033"/>
    </source>
</evidence>
<dbReference type="Gene3D" id="2.130.10.10">
    <property type="entry name" value="YVTN repeat-like/Quinoprotein amine dehydrogenase"/>
    <property type="match status" value="1"/>
</dbReference>
<dbReference type="SMART" id="SM00320">
    <property type="entry name" value="WD40"/>
    <property type="match status" value="4"/>
</dbReference>
<comment type="subcellular location">
    <subcellularLocation>
        <location evidence="1">Nucleus</location>
        <location evidence="1">Nucleolus</location>
    </subcellularLocation>
</comment>
<organism evidence="10 11">
    <name type="scientific">Chara braunii</name>
    <name type="common">Braun's stonewort</name>
    <dbReference type="NCBI Taxonomy" id="69332"/>
    <lineage>
        <taxon>Eukaryota</taxon>
        <taxon>Viridiplantae</taxon>
        <taxon>Streptophyta</taxon>
        <taxon>Charophyceae</taxon>
        <taxon>Charales</taxon>
        <taxon>Characeae</taxon>
        <taxon>Chara</taxon>
    </lineage>
</organism>
<feature type="domain" description="BING4 C-terminal" evidence="9">
    <location>
        <begin position="433"/>
        <end position="513"/>
    </location>
</feature>
<dbReference type="InterPro" id="IPR040315">
    <property type="entry name" value="WDR46/Utp7"/>
</dbReference>
<feature type="compositionally biased region" description="Basic and acidic residues" evidence="8">
    <location>
        <begin position="527"/>
        <end position="543"/>
    </location>
</feature>
<feature type="compositionally biased region" description="Basic residues" evidence="8">
    <location>
        <begin position="544"/>
        <end position="567"/>
    </location>
</feature>
<dbReference type="PANTHER" id="PTHR14085">
    <property type="entry name" value="WD-REPEAT PROTEIN BING4"/>
    <property type="match status" value="1"/>
</dbReference>
<accession>A0A388KSG7</accession>
<proteinExistence type="predicted"/>
<dbReference type="InterPro" id="IPR015943">
    <property type="entry name" value="WD40/YVTN_repeat-like_dom_sf"/>
</dbReference>
<dbReference type="SMART" id="SM01033">
    <property type="entry name" value="BING4CT"/>
    <property type="match status" value="1"/>
</dbReference>
<keyword evidence="2" id="KW-0698">rRNA processing</keyword>
<evidence type="ECO:0000256" key="4">
    <source>
        <dbReference type="ARBA" id="ARBA00022737"/>
    </source>
</evidence>
<reference evidence="10 11" key="1">
    <citation type="journal article" date="2018" name="Cell">
        <title>The Chara Genome: Secondary Complexity and Implications for Plant Terrestrialization.</title>
        <authorList>
            <person name="Nishiyama T."/>
            <person name="Sakayama H."/>
            <person name="Vries J.D."/>
            <person name="Buschmann H."/>
            <person name="Saint-Marcoux D."/>
            <person name="Ullrich K.K."/>
            <person name="Haas F.B."/>
            <person name="Vanderstraeten L."/>
            <person name="Becker D."/>
            <person name="Lang D."/>
            <person name="Vosolsobe S."/>
            <person name="Rombauts S."/>
            <person name="Wilhelmsson P.K.I."/>
            <person name="Janitza P."/>
            <person name="Kern R."/>
            <person name="Heyl A."/>
            <person name="Rumpler F."/>
            <person name="Villalobos L.I.A.C."/>
            <person name="Clay J.M."/>
            <person name="Skokan R."/>
            <person name="Toyoda A."/>
            <person name="Suzuki Y."/>
            <person name="Kagoshima H."/>
            <person name="Schijlen E."/>
            <person name="Tajeshwar N."/>
            <person name="Catarino B."/>
            <person name="Hetherington A.J."/>
            <person name="Saltykova A."/>
            <person name="Bonnot C."/>
            <person name="Breuninger H."/>
            <person name="Symeonidi A."/>
            <person name="Radhakrishnan G.V."/>
            <person name="Van Nieuwerburgh F."/>
            <person name="Deforce D."/>
            <person name="Chang C."/>
            <person name="Karol K.G."/>
            <person name="Hedrich R."/>
            <person name="Ulvskov P."/>
            <person name="Glockner G."/>
            <person name="Delwiche C.F."/>
            <person name="Petrasek J."/>
            <person name="Van de Peer Y."/>
            <person name="Friml J."/>
            <person name="Beilby M."/>
            <person name="Dolan L."/>
            <person name="Kohara Y."/>
            <person name="Sugano S."/>
            <person name="Fujiyama A."/>
            <person name="Delaux P.-M."/>
            <person name="Quint M."/>
            <person name="TheiBen G."/>
            <person name="Hagemann M."/>
            <person name="Harholt J."/>
            <person name="Dunand C."/>
            <person name="Zachgo S."/>
            <person name="Langdale J."/>
            <person name="Maumus F."/>
            <person name="Straeten D.V.D."/>
            <person name="Gould S.B."/>
            <person name="Rensing S.A."/>
        </authorList>
    </citation>
    <scope>NUCLEOTIDE SEQUENCE [LARGE SCALE GENOMIC DNA]</scope>
    <source>
        <strain evidence="10 11">S276</strain>
    </source>
</reference>
<evidence type="ECO:0000313" key="10">
    <source>
        <dbReference type="EMBL" id="GBG72986.1"/>
    </source>
</evidence>
<name>A0A388KSG7_CHABU</name>
<dbReference type="InterPro" id="IPR019775">
    <property type="entry name" value="WD40_repeat_CS"/>
</dbReference>
<evidence type="ECO:0000256" key="1">
    <source>
        <dbReference type="ARBA" id="ARBA00004604"/>
    </source>
</evidence>
<feature type="repeat" description="WD" evidence="6">
    <location>
        <begin position="352"/>
        <end position="393"/>
    </location>
</feature>
<dbReference type="Pfam" id="PF00400">
    <property type="entry name" value="WD40"/>
    <property type="match status" value="1"/>
</dbReference>
<evidence type="ECO:0000256" key="5">
    <source>
        <dbReference type="ARBA" id="ARBA00023242"/>
    </source>
</evidence>
<dbReference type="GO" id="GO:0032040">
    <property type="term" value="C:small-subunit processome"/>
    <property type="evidence" value="ECO:0007669"/>
    <property type="project" value="TreeGrafter"/>
</dbReference>
<feature type="region of interest" description="Disordered" evidence="8">
    <location>
        <begin position="1"/>
        <end position="59"/>
    </location>
</feature>
<dbReference type="SUPFAM" id="SSF50978">
    <property type="entry name" value="WD40 repeat-like"/>
    <property type="match status" value="1"/>
</dbReference>
<dbReference type="InterPro" id="IPR001680">
    <property type="entry name" value="WD40_rpt"/>
</dbReference>
<dbReference type="STRING" id="69332.A0A388KSG7"/>
<dbReference type="InterPro" id="IPR012952">
    <property type="entry name" value="BING4_C_dom"/>
</dbReference>
<evidence type="ECO:0000256" key="6">
    <source>
        <dbReference type="PROSITE-ProRule" id="PRU00221"/>
    </source>
</evidence>
<keyword evidence="5" id="KW-0539">Nucleus</keyword>
<feature type="coiled-coil region" evidence="7">
    <location>
        <begin position="82"/>
        <end position="112"/>
    </location>
</feature>
<dbReference type="Proteomes" id="UP000265515">
    <property type="component" value="Unassembled WGS sequence"/>
</dbReference>
<dbReference type="Pfam" id="PF08149">
    <property type="entry name" value="BING4CT"/>
    <property type="match status" value="1"/>
</dbReference>
<dbReference type="InterPro" id="IPR036322">
    <property type="entry name" value="WD40_repeat_dom_sf"/>
</dbReference>
<dbReference type="PROSITE" id="PS50294">
    <property type="entry name" value="WD_REPEATS_REGION"/>
    <property type="match status" value="1"/>
</dbReference>
<sequence>MGKKRRGHGDTAAESKRRKVEGDEKESSEPASSTIPEKNEGSGVVTVASEGRGRKQGYGQAIVPYKLVRDLDEKGGDESDPDDILKADERRAEKLKKELEERAAKYRRGTEKKSAGWKEERREIGVELKRTHEVVEKAALNAARVEHWLLQGEAGFLEAEGVERTRDFRQAEIVHEVDLLSSRNAFDLRLPELGPYTVDFTRNGQFLVLGGRKGHLSLMEWRSKNLLTEIQVRETTRDVKFLHNECFFAAAQKKYVYIYDKRGVEVHCLKDHRGVLKLEFLPHHFLLATIGKGGFLRYQDTSTGRMVAGHATKRGTCQVMRLNHYNAVIHLGHHNGTVGLWSPNMSYPLVGLMCHYGPVTSLAVSEDGRSMITAGMDCQVKVWDLRKFEALHSYAVPQPVTWIDISQKGLVAEGNGSLIRIGRGASEQKQRDLYMTHKLFDRSVVRNFQFCPYEDSLVVGHSGGISSIIVPGAGEPNFDTFVANPFETPKQRREKEIHSLLDKLQPSMITLEPEIIGKFRKPTKAQQEAERKAQEKEERELALKKGKRSAMRNKAKGKATPSKKFKKKQDVVFNVKKKHIVKDAHEKNKQPRGDKFPAPDAAAAAAAAGGSDAPAALGSALSRFVKK</sequence>
<comment type="caution">
    <text evidence="10">The sequence shown here is derived from an EMBL/GenBank/DDBJ whole genome shotgun (WGS) entry which is preliminary data.</text>
</comment>
<dbReference type="GO" id="GO:0030686">
    <property type="term" value="C:90S preribosome"/>
    <property type="evidence" value="ECO:0007669"/>
    <property type="project" value="TreeGrafter"/>
</dbReference>
<evidence type="ECO:0000256" key="7">
    <source>
        <dbReference type="SAM" id="Coils"/>
    </source>
</evidence>
<feature type="compositionally biased region" description="Low complexity" evidence="8">
    <location>
        <begin position="598"/>
        <end position="615"/>
    </location>
</feature>
<dbReference type="FunFam" id="2.130.10.10:FF:000378">
    <property type="entry name" value="U3 small nucleolar RNA-associated protein 7"/>
    <property type="match status" value="1"/>
</dbReference>
<dbReference type="OMA" id="EFLPYHW"/>
<evidence type="ECO:0000256" key="8">
    <source>
        <dbReference type="SAM" id="MobiDB-lite"/>
    </source>
</evidence>